<reference evidence="2" key="2">
    <citation type="submission" date="2017-11" db="EMBL/GenBank/DDBJ databases">
        <title>Coralsnake Venomics: Analyses of Venom Gland Transcriptomes and Proteomes of Six Brazilian Taxa.</title>
        <authorList>
            <person name="Aird S.D."/>
            <person name="Jorge da Silva N."/>
            <person name="Qiu L."/>
            <person name="Villar-Briones A."/>
            <person name="Aparecida-Saddi V."/>
            <person name="Campos-Telles M.P."/>
            <person name="Grau M."/>
            <person name="Mikheyev A.S."/>
        </authorList>
    </citation>
    <scope>NUCLEOTIDE SEQUENCE</scope>
    <source>
        <tissue evidence="2">Venom_gland</tissue>
    </source>
</reference>
<dbReference type="EMBL" id="IACJ01081142">
    <property type="protein sequence ID" value="LAA50159.1"/>
    <property type="molecule type" value="Transcribed_RNA"/>
</dbReference>
<evidence type="ECO:0000256" key="1">
    <source>
        <dbReference type="SAM" id="Phobius"/>
    </source>
</evidence>
<reference evidence="2" key="1">
    <citation type="submission" date="2017-07" db="EMBL/GenBank/DDBJ databases">
        <authorList>
            <person name="Mikheyev A."/>
            <person name="Grau M."/>
        </authorList>
    </citation>
    <scope>NUCLEOTIDE SEQUENCE</scope>
    <source>
        <tissue evidence="2">Venom_gland</tissue>
    </source>
</reference>
<accession>A0A2D4FRP4</accession>
<feature type="transmembrane region" description="Helical" evidence="1">
    <location>
        <begin position="94"/>
        <end position="120"/>
    </location>
</feature>
<proteinExistence type="predicted"/>
<evidence type="ECO:0000313" key="2">
    <source>
        <dbReference type="EMBL" id="LAA50159.1"/>
    </source>
</evidence>
<protein>
    <submittedName>
        <fullName evidence="2">Uncharacterized protein</fullName>
    </submittedName>
</protein>
<dbReference type="AlphaFoldDB" id="A0A2D4FRP4"/>
<organism evidence="2">
    <name type="scientific">Micrurus corallinus</name>
    <name type="common">Brazilian coral snake</name>
    <dbReference type="NCBI Taxonomy" id="54390"/>
    <lineage>
        <taxon>Eukaryota</taxon>
        <taxon>Metazoa</taxon>
        <taxon>Chordata</taxon>
        <taxon>Craniata</taxon>
        <taxon>Vertebrata</taxon>
        <taxon>Euteleostomi</taxon>
        <taxon>Lepidosauria</taxon>
        <taxon>Squamata</taxon>
        <taxon>Bifurcata</taxon>
        <taxon>Unidentata</taxon>
        <taxon>Episquamata</taxon>
        <taxon>Toxicofera</taxon>
        <taxon>Serpentes</taxon>
        <taxon>Colubroidea</taxon>
        <taxon>Elapidae</taxon>
        <taxon>Elapinae</taxon>
        <taxon>Micrurus</taxon>
    </lineage>
</organism>
<name>A0A2D4FRP4_MICCO</name>
<sequence>MSTWTSQHKAYLSDGCEILYCLQAGTLFAQQLAPIKLPPFLRTPSLNGSLSETILVSTEGSQAWIKIRQTGSWRLANGTEEKEIALLFQGNDSLVLSSGAIAGICIAMMVVLVIFVFIVFRIRRYKMRGYQELINDDLVNDGRNYRTIETPPELSAA</sequence>
<keyword evidence="1" id="KW-0472">Membrane</keyword>
<keyword evidence="1" id="KW-1133">Transmembrane helix</keyword>
<keyword evidence="1" id="KW-0812">Transmembrane</keyword>